<dbReference type="Proteomes" id="UP000766336">
    <property type="component" value="Unassembled WGS sequence"/>
</dbReference>
<organism evidence="2 3">
    <name type="scientific">Roseococcus pinisoli</name>
    <dbReference type="NCBI Taxonomy" id="2835040"/>
    <lineage>
        <taxon>Bacteria</taxon>
        <taxon>Pseudomonadati</taxon>
        <taxon>Pseudomonadota</taxon>
        <taxon>Alphaproteobacteria</taxon>
        <taxon>Acetobacterales</taxon>
        <taxon>Roseomonadaceae</taxon>
        <taxon>Roseococcus</taxon>
    </lineage>
</organism>
<keyword evidence="1" id="KW-0732">Signal</keyword>
<sequence>MIRRTLFALLALGTTALTPARAATPELLELAGQPVLELARNPLVGPRLRAMTGGRQRIVSDAVRGPGSPLAITGSWIHGMACPTAGCDKARIFLAFDTQTETVVIMLLEKNRPSLFIPPRVAPWPAVLEPAIREFSPELAAVMRFRD</sequence>
<name>A0ABS5QJS4_9PROT</name>
<evidence type="ECO:0000313" key="2">
    <source>
        <dbReference type="EMBL" id="MBS7813202.1"/>
    </source>
</evidence>
<proteinExistence type="predicted"/>
<dbReference type="RefSeq" id="WP_213671897.1">
    <property type="nucleotide sequence ID" value="NZ_JAHCDA010000004.1"/>
</dbReference>
<accession>A0ABS5QJS4</accession>
<feature type="signal peptide" evidence="1">
    <location>
        <begin position="1"/>
        <end position="22"/>
    </location>
</feature>
<comment type="caution">
    <text evidence="2">The sequence shown here is derived from an EMBL/GenBank/DDBJ whole genome shotgun (WGS) entry which is preliminary data.</text>
</comment>
<evidence type="ECO:0000256" key="1">
    <source>
        <dbReference type="SAM" id="SignalP"/>
    </source>
</evidence>
<keyword evidence="3" id="KW-1185">Reference proteome</keyword>
<dbReference type="EMBL" id="JAHCDA010000004">
    <property type="protein sequence ID" value="MBS7813202.1"/>
    <property type="molecule type" value="Genomic_DNA"/>
</dbReference>
<reference evidence="2 3" key="1">
    <citation type="submission" date="2021-05" db="EMBL/GenBank/DDBJ databases">
        <title>Roseococcus sp. XZZS9, whole genome shotgun sequencing project.</title>
        <authorList>
            <person name="Zhao G."/>
            <person name="Shen L."/>
        </authorList>
    </citation>
    <scope>NUCLEOTIDE SEQUENCE [LARGE SCALE GENOMIC DNA]</scope>
    <source>
        <strain evidence="2 3">XZZS9</strain>
    </source>
</reference>
<gene>
    <name evidence="2" type="ORF">KHU32_19810</name>
</gene>
<evidence type="ECO:0008006" key="4">
    <source>
        <dbReference type="Google" id="ProtNLM"/>
    </source>
</evidence>
<feature type="chain" id="PRO_5046700345" description="Inhibitor of vertebrate lysozyme" evidence="1">
    <location>
        <begin position="23"/>
        <end position="147"/>
    </location>
</feature>
<protein>
    <recommendedName>
        <fullName evidence="4">Inhibitor of vertebrate lysozyme</fullName>
    </recommendedName>
</protein>
<evidence type="ECO:0000313" key="3">
    <source>
        <dbReference type="Proteomes" id="UP000766336"/>
    </source>
</evidence>